<evidence type="ECO:0000313" key="1">
    <source>
        <dbReference type="EMBL" id="OQE86224.1"/>
    </source>
</evidence>
<proteinExistence type="predicted"/>
<name>A0A1V6YG28_PENNA</name>
<dbReference type="AlphaFoldDB" id="A0A1V6YG28"/>
<comment type="caution">
    <text evidence="1">The sequence shown here is derived from an EMBL/GenBank/DDBJ whole genome shotgun (WGS) entry which is preliminary data.</text>
</comment>
<organism evidence="1 2">
    <name type="scientific">Penicillium nalgiovense</name>
    <dbReference type="NCBI Taxonomy" id="60175"/>
    <lineage>
        <taxon>Eukaryota</taxon>
        <taxon>Fungi</taxon>
        <taxon>Dikarya</taxon>
        <taxon>Ascomycota</taxon>
        <taxon>Pezizomycotina</taxon>
        <taxon>Eurotiomycetes</taxon>
        <taxon>Eurotiomycetidae</taxon>
        <taxon>Eurotiales</taxon>
        <taxon>Aspergillaceae</taxon>
        <taxon>Penicillium</taxon>
    </lineage>
</organism>
<accession>A0A1V6YG28</accession>
<protein>
    <submittedName>
        <fullName evidence="1">Uncharacterized protein</fullName>
    </submittedName>
</protein>
<gene>
    <name evidence="1" type="ORF">PENNAL_c0021G01288</name>
</gene>
<sequence>MPGSPSKNGLTNPPTSQEVIDAIAIELTKIGKLTSLFLHSGFAFNH</sequence>
<evidence type="ECO:0000313" key="2">
    <source>
        <dbReference type="Proteomes" id="UP000191691"/>
    </source>
</evidence>
<reference evidence="2" key="1">
    <citation type="journal article" date="2017" name="Nat. Microbiol.">
        <title>Global analysis of biosynthetic gene clusters reveals vast potential of secondary metabolite production in Penicillium species.</title>
        <authorList>
            <person name="Nielsen J.C."/>
            <person name="Grijseels S."/>
            <person name="Prigent S."/>
            <person name="Ji B."/>
            <person name="Dainat J."/>
            <person name="Nielsen K.F."/>
            <person name="Frisvad J.C."/>
            <person name="Workman M."/>
            <person name="Nielsen J."/>
        </authorList>
    </citation>
    <scope>NUCLEOTIDE SEQUENCE [LARGE SCALE GENOMIC DNA]</scope>
    <source>
        <strain evidence="2">IBT 13039</strain>
    </source>
</reference>
<dbReference type="Proteomes" id="UP000191691">
    <property type="component" value="Unassembled WGS sequence"/>
</dbReference>
<dbReference type="EMBL" id="MOOB01000021">
    <property type="protein sequence ID" value="OQE86224.1"/>
    <property type="molecule type" value="Genomic_DNA"/>
</dbReference>
<keyword evidence="2" id="KW-1185">Reference proteome</keyword>